<comment type="caution">
    <text evidence="1">The sequence shown here is derived from an EMBL/GenBank/DDBJ whole genome shotgun (WGS) entry which is preliminary data.</text>
</comment>
<accession>A0ABQ8J3M9</accession>
<gene>
    <name evidence="1" type="ORF">DERP_015274</name>
</gene>
<sequence length="111" mass="12710">MISSAYMTSVRCCTFSTVVTFLSTFEAQSVRHDKLSTLIHCQLTFVCCVITVLEETSVWIGGHPTVTRLRTVDHSLSLPHDIWIRVHSCNSIRTRLRCDDDEFRLFSTLQT</sequence>
<keyword evidence="2" id="KW-1185">Reference proteome</keyword>
<evidence type="ECO:0000313" key="2">
    <source>
        <dbReference type="Proteomes" id="UP000887458"/>
    </source>
</evidence>
<organism evidence="1 2">
    <name type="scientific">Dermatophagoides pteronyssinus</name>
    <name type="common">European house dust mite</name>
    <dbReference type="NCBI Taxonomy" id="6956"/>
    <lineage>
        <taxon>Eukaryota</taxon>
        <taxon>Metazoa</taxon>
        <taxon>Ecdysozoa</taxon>
        <taxon>Arthropoda</taxon>
        <taxon>Chelicerata</taxon>
        <taxon>Arachnida</taxon>
        <taxon>Acari</taxon>
        <taxon>Acariformes</taxon>
        <taxon>Sarcoptiformes</taxon>
        <taxon>Astigmata</taxon>
        <taxon>Psoroptidia</taxon>
        <taxon>Analgoidea</taxon>
        <taxon>Pyroglyphidae</taxon>
        <taxon>Dermatophagoidinae</taxon>
        <taxon>Dermatophagoides</taxon>
    </lineage>
</organism>
<evidence type="ECO:0000313" key="1">
    <source>
        <dbReference type="EMBL" id="KAH9417155.1"/>
    </source>
</evidence>
<reference evidence="1 2" key="1">
    <citation type="journal article" date="2018" name="J. Allergy Clin. Immunol.">
        <title>High-quality assembly of Dermatophagoides pteronyssinus genome and transcriptome reveals a wide range of novel allergens.</title>
        <authorList>
            <person name="Liu X.Y."/>
            <person name="Yang K.Y."/>
            <person name="Wang M.Q."/>
            <person name="Kwok J.S."/>
            <person name="Zeng X."/>
            <person name="Yang Z."/>
            <person name="Xiao X.J."/>
            <person name="Lau C.P."/>
            <person name="Li Y."/>
            <person name="Huang Z.M."/>
            <person name="Ba J.G."/>
            <person name="Yim A.K."/>
            <person name="Ouyang C.Y."/>
            <person name="Ngai S.M."/>
            <person name="Chan T.F."/>
            <person name="Leung E.L."/>
            <person name="Liu L."/>
            <person name="Liu Z.G."/>
            <person name="Tsui S.K."/>
        </authorList>
    </citation>
    <scope>NUCLEOTIDE SEQUENCE [LARGE SCALE GENOMIC DNA]</scope>
    <source>
        <strain evidence="1">Derp</strain>
    </source>
</reference>
<protein>
    <recommendedName>
        <fullName evidence="3">Secreted protein</fullName>
    </recommendedName>
</protein>
<reference evidence="1 2" key="2">
    <citation type="journal article" date="2022" name="Mol. Biol. Evol.">
        <title>Comparative Genomics Reveals Insights into the Divergent Evolution of Astigmatic Mites and Household Pest Adaptations.</title>
        <authorList>
            <person name="Xiong Q."/>
            <person name="Wan A.T."/>
            <person name="Liu X."/>
            <person name="Fung C.S."/>
            <person name="Xiao X."/>
            <person name="Malainual N."/>
            <person name="Hou J."/>
            <person name="Wang L."/>
            <person name="Wang M."/>
            <person name="Yang K.Y."/>
            <person name="Cui Y."/>
            <person name="Leung E.L."/>
            <person name="Nong W."/>
            <person name="Shin S.K."/>
            <person name="Au S.W."/>
            <person name="Jeong K.Y."/>
            <person name="Chew F.T."/>
            <person name="Hui J.H."/>
            <person name="Leung T.F."/>
            <person name="Tungtrongchitr A."/>
            <person name="Zhong N."/>
            <person name="Liu Z."/>
            <person name="Tsui S.K."/>
        </authorList>
    </citation>
    <scope>NUCLEOTIDE SEQUENCE [LARGE SCALE GENOMIC DNA]</scope>
    <source>
        <strain evidence="1">Derp</strain>
    </source>
</reference>
<evidence type="ECO:0008006" key="3">
    <source>
        <dbReference type="Google" id="ProtNLM"/>
    </source>
</evidence>
<dbReference type="EMBL" id="NJHN03000079">
    <property type="protein sequence ID" value="KAH9417155.1"/>
    <property type="molecule type" value="Genomic_DNA"/>
</dbReference>
<dbReference type="Proteomes" id="UP000887458">
    <property type="component" value="Unassembled WGS sequence"/>
</dbReference>
<proteinExistence type="predicted"/>
<name>A0ABQ8J3M9_DERPT</name>